<evidence type="ECO:0000313" key="12">
    <source>
        <dbReference type="EMBL" id="KAG5666235.1"/>
    </source>
</evidence>
<dbReference type="InterPro" id="IPR002110">
    <property type="entry name" value="Ankyrin_rpt"/>
</dbReference>
<keyword evidence="3 9" id="KW-0418">Kinase</keyword>
<name>A0A9J6B9P2_POLVA</name>
<keyword evidence="6" id="KW-0040">ANK repeat</keyword>
<dbReference type="SUPFAM" id="SSF56112">
    <property type="entry name" value="Protein kinase-like (PK-like)"/>
    <property type="match status" value="1"/>
</dbReference>
<dbReference type="Pfam" id="PF00017">
    <property type="entry name" value="SH2"/>
    <property type="match status" value="2"/>
</dbReference>
<reference evidence="12" key="1">
    <citation type="submission" date="2021-03" db="EMBL/GenBank/DDBJ databases">
        <title>Chromosome level genome of the anhydrobiotic midge Polypedilum vanderplanki.</title>
        <authorList>
            <person name="Yoshida Y."/>
            <person name="Kikawada T."/>
            <person name="Gusev O."/>
        </authorList>
    </citation>
    <scope>NUCLEOTIDE SEQUENCE</scope>
    <source>
        <strain evidence="12">NIAS01</strain>
        <tissue evidence="12">Whole body or cell culture</tissue>
    </source>
</reference>
<evidence type="ECO:0000313" key="13">
    <source>
        <dbReference type="Proteomes" id="UP001107558"/>
    </source>
</evidence>
<feature type="domain" description="Protein kinase" evidence="11">
    <location>
        <begin position="584"/>
        <end position="782"/>
    </location>
</feature>
<evidence type="ECO:0000256" key="7">
    <source>
        <dbReference type="PROSITE-ProRule" id="PRU00191"/>
    </source>
</evidence>
<dbReference type="PROSITE" id="PS50001">
    <property type="entry name" value="SH2"/>
    <property type="match status" value="2"/>
</dbReference>
<dbReference type="InterPro" id="IPR000980">
    <property type="entry name" value="SH2"/>
</dbReference>
<keyword evidence="4 8" id="KW-0067">ATP-binding</keyword>
<feature type="repeat" description="ANK" evidence="6">
    <location>
        <begin position="215"/>
        <end position="240"/>
    </location>
</feature>
<keyword evidence="13" id="KW-1185">Reference proteome</keyword>
<evidence type="ECO:0000256" key="9">
    <source>
        <dbReference type="RuleBase" id="RU362096"/>
    </source>
</evidence>
<dbReference type="GO" id="GO:0005524">
    <property type="term" value="F:ATP binding"/>
    <property type="evidence" value="ECO:0007669"/>
    <property type="project" value="UniProtKB-UniRule"/>
</dbReference>
<evidence type="ECO:0000256" key="6">
    <source>
        <dbReference type="PROSITE-ProRule" id="PRU00023"/>
    </source>
</evidence>
<dbReference type="PANTHER" id="PTHR24418">
    <property type="entry name" value="TYROSINE-PROTEIN KINASE"/>
    <property type="match status" value="1"/>
</dbReference>
<dbReference type="Pfam" id="PF12796">
    <property type="entry name" value="Ank_2"/>
    <property type="match status" value="2"/>
</dbReference>
<dbReference type="Pfam" id="PF07714">
    <property type="entry name" value="PK_Tyr_Ser-Thr"/>
    <property type="match status" value="2"/>
</dbReference>
<dbReference type="InterPro" id="IPR017441">
    <property type="entry name" value="Protein_kinase_ATP_BS"/>
</dbReference>
<sequence>MSRDESLDWFHGRISRLEAEKILLEESQKLDISDSIFLVRESSTLINNYVSIRYNRNEFFHYQIQRHGDDSFFSIDSQFIHHDWTHNESNLCTKLGKFVKKGPPPLKYCKLGKANLLHRATKHNNLNVVKEILSTSYRNLDAKDENGMTAVHLAAINKVSAEIMKLLMKNGSALASRDSVGNTPLHYACKFECKEMVELLIGASKPLIYARNTFTHEVPLHEAAKVGNLEIVKILLQNNAASMPRANNGKLPINYAREKGHYDVVEYLEKYVPVCNTFSHKWHHGTLDREGARTLLLKKRNELYEKYREEYALEENVYVNDNKEINDLICGLFLVRTSERNGGLDVITMLHDDDDLNIRNYVIHKSDNLKYFLYDDGPFFTSLEHLISYYMTHADGLPAKLTQFVSPIVRPPIPTLQKKSKSVMQSPVVSTNSISSPESANNSMTIESQTKAKSSVFTLFKKKKHSLPTSLSKEDKPSVDLSMDSFNKSLSFSTNFLTNYGVPPTSKRPSTQEDQFTESDQFLINNQTVQDSKPQEMIYFMDPPKRNKIEWNQLDPELYETQKNFLKEITRSSGANYYVSKDDLHFDNEIGSGEFGNVLRGIFKLSNGKKIWVAIKTLHERHYEENLPEFLKEASVMIKLDNSYVVKLIVQELCSFGSLAEYLVENKDDIDYKLIDFSQYLLVSKQHCKISNFGLSRAIGIDKDFYQSSTGGRWPLKWYAPESFCGKFSHSSDVWSFGITLWEIYSKSDVPYDDLSGSEVNELIEKGQRLARPEGCPSRRCV</sequence>
<accession>A0A9J6B9P2</accession>
<dbReference type="Gene3D" id="3.30.200.20">
    <property type="entry name" value="Phosphorylase Kinase, domain 1"/>
    <property type="match status" value="1"/>
</dbReference>
<feature type="domain" description="SH2" evidence="10">
    <location>
        <begin position="9"/>
        <end position="73"/>
    </location>
</feature>
<dbReference type="PROSITE" id="PS50297">
    <property type="entry name" value="ANK_REP_REGION"/>
    <property type="match status" value="2"/>
</dbReference>
<comment type="similarity">
    <text evidence="9">Belongs to the protein kinase superfamily. Tyr protein kinase family.</text>
</comment>
<feature type="repeat" description="ANK" evidence="6">
    <location>
        <begin position="146"/>
        <end position="179"/>
    </location>
</feature>
<keyword evidence="7" id="KW-0727">SH2 domain</keyword>
<gene>
    <name evidence="12" type="ORF">PVAND_017832</name>
</gene>
<dbReference type="PRINTS" id="PR00401">
    <property type="entry name" value="SH2DOMAIN"/>
</dbReference>
<feature type="binding site" evidence="8">
    <location>
        <position position="616"/>
    </location>
    <ligand>
        <name>ATP</name>
        <dbReference type="ChEBI" id="CHEBI:30616"/>
    </ligand>
</feature>
<dbReference type="InterPro" id="IPR036860">
    <property type="entry name" value="SH2_dom_sf"/>
</dbReference>
<evidence type="ECO:0000256" key="3">
    <source>
        <dbReference type="ARBA" id="ARBA00022777"/>
    </source>
</evidence>
<evidence type="ECO:0000259" key="11">
    <source>
        <dbReference type="PROSITE" id="PS50011"/>
    </source>
</evidence>
<proteinExistence type="inferred from homology"/>
<keyword evidence="2 8" id="KW-0547">Nucleotide-binding</keyword>
<dbReference type="PROSITE" id="PS50011">
    <property type="entry name" value="PROTEIN_KINASE_DOM"/>
    <property type="match status" value="1"/>
</dbReference>
<dbReference type="EC" id="2.7.10.2" evidence="9"/>
<organism evidence="12 13">
    <name type="scientific">Polypedilum vanderplanki</name>
    <name type="common">Sleeping chironomid midge</name>
    <dbReference type="NCBI Taxonomy" id="319348"/>
    <lineage>
        <taxon>Eukaryota</taxon>
        <taxon>Metazoa</taxon>
        <taxon>Ecdysozoa</taxon>
        <taxon>Arthropoda</taxon>
        <taxon>Hexapoda</taxon>
        <taxon>Insecta</taxon>
        <taxon>Pterygota</taxon>
        <taxon>Neoptera</taxon>
        <taxon>Endopterygota</taxon>
        <taxon>Diptera</taxon>
        <taxon>Nematocera</taxon>
        <taxon>Chironomoidea</taxon>
        <taxon>Chironomidae</taxon>
        <taxon>Chironominae</taxon>
        <taxon>Polypedilum</taxon>
        <taxon>Polypedilum</taxon>
    </lineage>
</organism>
<evidence type="ECO:0000256" key="5">
    <source>
        <dbReference type="ARBA" id="ARBA00023137"/>
    </source>
</evidence>
<dbReference type="Gene3D" id="1.25.40.20">
    <property type="entry name" value="Ankyrin repeat-containing domain"/>
    <property type="match status" value="1"/>
</dbReference>
<dbReference type="EMBL" id="JADBJN010000015">
    <property type="protein sequence ID" value="KAG5666235.1"/>
    <property type="molecule type" value="Genomic_DNA"/>
</dbReference>
<evidence type="ECO:0000256" key="2">
    <source>
        <dbReference type="ARBA" id="ARBA00022741"/>
    </source>
</evidence>
<dbReference type="InterPro" id="IPR050198">
    <property type="entry name" value="Non-receptor_tyrosine_kinases"/>
</dbReference>
<keyword evidence="5 9" id="KW-0829">Tyrosine-protein kinase</keyword>
<evidence type="ECO:0000259" key="10">
    <source>
        <dbReference type="PROSITE" id="PS50001"/>
    </source>
</evidence>
<protein>
    <recommendedName>
        <fullName evidence="9">Tyrosine-protein kinase</fullName>
        <ecNumber evidence="9">2.7.10.2</ecNumber>
    </recommendedName>
</protein>
<comment type="catalytic activity">
    <reaction evidence="9">
        <text>L-tyrosyl-[protein] + ATP = O-phospho-L-tyrosyl-[protein] + ADP + H(+)</text>
        <dbReference type="Rhea" id="RHEA:10596"/>
        <dbReference type="Rhea" id="RHEA-COMP:10136"/>
        <dbReference type="Rhea" id="RHEA-COMP:20101"/>
        <dbReference type="ChEBI" id="CHEBI:15378"/>
        <dbReference type="ChEBI" id="CHEBI:30616"/>
        <dbReference type="ChEBI" id="CHEBI:46858"/>
        <dbReference type="ChEBI" id="CHEBI:61978"/>
        <dbReference type="ChEBI" id="CHEBI:456216"/>
        <dbReference type="EC" id="2.7.10.2"/>
    </reaction>
</comment>
<dbReference type="Gene3D" id="3.30.505.10">
    <property type="entry name" value="SH2 domain"/>
    <property type="match status" value="2"/>
</dbReference>
<dbReference type="AlphaFoldDB" id="A0A9J6B9P2"/>
<dbReference type="OrthoDB" id="67310at2759"/>
<dbReference type="SUPFAM" id="SSF55550">
    <property type="entry name" value="SH2 domain"/>
    <property type="match status" value="2"/>
</dbReference>
<dbReference type="SMART" id="SM00252">
    <property type="entry name" value="SH2"/>
    <property type="match status" value="2"/>
</dbReference>
<evidence type="ECO:0000256" key="8">
    <source>
        <dbReference type="PROSITE-ProRule" id="PRU10141"/>
    </source>
</evidence>
<dbReference type="GO" id="GO:0002009">
    <property type="term" value="P:morphogenesis of an epithelium"/>
    <property type="evidence" value="ECO:0007669"/>
    <property type="project" value="UniProtKB-ARBA"/>
</dbReference>
<dbReference type="InterPro" id="IPR011009">
    <property type="entry name" value="Kinase-like_dom_sf"/>
</dbReference>
<evidence type="ECO:0000256" key="4">
    <source>
        <dbReference type="ARBA" id="ARBA00022840"/>
    </source>
</evidence>
<dbReference type="InterPro" id="IPR036770">
    <property type="entry name" value="Ankyrin_rpt-contain_sf"/>
</dbReference>
<dbReference type="PROSITE" id="PS50088">
    <property type="entry name" value="ANK_REPEAT"/>
    <property type="match status" value="2"/>
</dbReference>
<keyword evidence="1 9" id="KW-0808">Transferase</keyword>
<dbReference type="GO" id="GO:0004715">
    <property type="term" value="F:non-membrane spanning protein tyrosine kinase activity"/>
    <property type="evidence" value="ECO:0007669"/>
    <property type="project" value="UniProtKB-EC"/>
</dbReference>
<comment type="caution">
    <text evidence="12">The sequence shown here is derived from an EMBL/GenBank/DDBJ whole genome shotgun (WGS) entry which is preliminary data.</text>
</comment>
<dbReference type="Gene3D" id="1.10.510.10">
    <property type="entry name" value="Transferase(Phosphotransferase) domain 1"/>
    <property type="match status" value="1"/>
</dbReference>
<dbReference type="InterPro" id="IPR000719">
    <property type="entry name" value="Prot_kinase_dom"/>
</dbReference>
<feature type="domain" description="SH2" evidence="10">
    <location>
        <begin position="282"/>
        <end position="408"/>
    </location>
</feature>
<evidence type="ECO:0000256" key="1">
    <source>
        <dbReference type="ARBA" id="ARBA00022679"/>
    </source>
</evidence>
<dbReference type="SMART" id="SM00248">
    <property type="entry name" value="ANK"/>
    <property type="match status" value="5"/>
</dbReference>
<dbReference type="InterPro" id="IPR001245">
    <property type="entry name" value="Ser-Thr/Tyr_kinase_cat_dom"/>
</dbReference>
<dbReference type="SUPFAM" id="SSF48403">
    <property type="entry name" value="Ankyrin repeat"/>
    <property type="match status" value="1"/>
</dbReference>
<dbReference type="Proteomes" id="UP001107558">
    <property type="component" value="Unassembled WGS sequence"/>
</dbReference>
<dbReference type="PROSITE" id="PS00107">
    <property type="entry name" value="PROTEIN_KINASE_ATP"/>
    <property type="match status" value="1"/>
</dbReference>